<dbReference type="InParanoid" id="A0A2P5BKN6"/>
<reference evidence="2" key="1">
    <citation type="submission" date="2016-06" db="EMBL/GenBank/DDBJ databases">
        <title>Parallel loss of symbiosis genes in relatives of nitrogen-fixing non-legume Parasponia.</title>
        <authorList>
            <person name="Van Velzen R."/>
            <person name="Holmer R."/>
            <person name="Bu F."/>
            <person name="Rutten L."/>
            <person name="Van Zeijl A."/>
            <person name="Liu W."/>
            <person name="Santuari L."/>
            <person name="Cao Q."/>
            <person name="Sharma T."/>
            <person name="Shen D."/>
            <person name="Roswanjaya Y."/>
            <person name="Wardhani T."/>
            <person name="Kalhor M.S."/>
            <person name="Jansen J."/>
            <person name="Van den Hoogen J."/>
            <person name="Gungor B."/>
            <person name="Hartog M."/>
            <person name="Hontelez J."/>
            <person name="Verver J."/>
            <person name="Yang W.-C."/>
            <person name="Schijlen E."/>
            <person name="Repin R."/>
            <person name="Schilthuizen M."/>
            <person name="Schranz E."/>
            <person name="Heidstra R."/>
            <person name="Miyata K."/>
            <person name="Fedorova E."/>
            <person name="Kohlen W."/>
            <person name="Bisseling T."/>
            <person name="Smit S."/>
            <person name="Geurts R."/>
        </authorList>
    </citation>
    <scope>NUCLEOTIDE SEQUENCE [LARGE SCALE GENOMIC DNA]</scope>
    <source>
        <strain evidence="2">cv. RG33-2</strain>
    </source>
</reference>
<protein>
    <submittedName>
        <fullName evidence="1">Uncharacterized protein</fullName>
    </submittedName>
</protein>
<proteinExistence type="predicted"/>
<evidence type="ECO:0000313" key="1">
    <source>
        <dbReference type="EMBL" id="PON49355.1"/>
    </source>
</evidence>
<sequence>MTIDRRLAKEDKNRRVISQDIIDYMRMEYHVNISYFKAWTARELAYVAVD</sequence>
<dbReference type="AlphaFoldDB" id="A0A2P5BKN6"/>
<keyword evidence="2" id="KW-1185">Reference proteome</keyword>
<gene>
    <name evidence="1" type="ORF">TorRG33x02_317960</name>
</gene>
<comment type="caution">
    <text evidence="1">The sequence shown here is derived from an EMBL/GenBank/DDBJ whole genome shotgun (WGS) entry which is preliminary data.</text>
</comment>
<evidence type="ECO:0000313" key="2">
    <source>
        <dbReference type="Proteomes" id="UP000237000"/>
    </source>
</evidence>
<organism evidence="1 2">
    <name type="scientific">Trema orientale</name>
    <name type="common">Charcoal tree</name>
    <name type="synonym">Celtis orientalis</name>
    <dbReference type="NCBI Taxonomy" id="63057"/>
    <lineage>
        <taxon>Eukaryota</taxon>
        <taxon>Viridiplantae</taxon>
        <taxon>Streptophyta</taxon>
        <taxon>Embryophyta</taxon>
        <taxon>Tracheophyta</taxon>
        <taxon>Spermatophyta</taxon>
        <taxon>Magnoliopsida</taxon>
        <taxon>eudicotyledons</taxon>
        <taxon>Gunneridae</taxon>
        <taxon>Pentapetalae</taxon>
        <taxon>rosids</taxon>
        <taxon>fabids</taxon>
        <taxon>Rosales</taxon>
        <taxon>Cannabaceae</taxon>
        <taxon>Trema</taxon>
    </lineage>
</organism>
<dbReference type="Proteomes" id="UP000237000">
    <property type="component" value="Unassembled WGS sequence"/>
</dbReference>
<dbReference type="OrthoDB" id="1247720at2759"/>
<feature type="non-terminal residue" evidence="1">
    <location>
        <position position="50"/>
    </location>
</feature>
<name>A0A2P5BKN6_TREOI</name>
<dbReference type="EMBL" id="JXTC01000503">
    <property type="protein sequence ID" value="PON49355.1"/>
    <property type="molecule type" value="Genomic_DNA"/>
</dbReference>
<accession>A0A2P5BKN6</accession>